<dbReference type="FunFam" id="1.10.510.10:FF:000161">
    <property type="entry name" value="Wall-associated receptor kinase-like 20"/>
    <property type="match status" value="1"/>
</dbReference>
<evidence type="ECO:0000256" key="4">
    <source>
        <dbReference type="ARBA" id="ARBA00022692"/>
    </source>
</evidence>
<keyword evidence="7 16" id="KW-0418">Kinase</keyword>
<evidence type="ECO:0000256" key="8">
    <source>
        <dbReference type="ARBA" id="ARBA00022840"/>
    </source>
</evidence>
<keyword evidence="16" id="KW-0675">Receptor</keyword>
<keyword evidence="4 13" id="KW-0812">Transmembrane</keyword>
<dbReference type="PROSITE" id="PS50011">
    <property type="entry name" value="PROTEIN_KINASE_DOM"/>
    <property type="match status" value="1"/>
</dbReference>
<dbReference type="Pfam" id="PF00069">
    <property type="entry name" value="Pkinase"/>
    <property type="match status" value="1"/>
</dbReference>
<protein>
    <submittedName>
        <fullName evidence="16">Wall-associated receptor kinase-like 14</fullName>
    </submittedName>
</protein>
<dbReference type="Gene3D" id="3.30.200.20">
    <property type="entry name" value="Phosphorylase Kinase, domain 1"/>
    <property type="match status" value="1"/>
</dbReference>
<evidence type="ECO:0000259" key="15">
    <source>
        <dbReference type="PROSITE" id="PS50011"/>
    </source>
</evidence>
<feature type="binding site" evidence="12">
    <location>
        <position position="338"/>
    </location>
    <ligand>
        <name>ATP</name>
        <dbReference type="ChEBI" id="CHEBI:30616"/>
    </ligand>
</feature>
<dbReference type="Proteomes" id="UP001180020">
    <property type="component" value="Unassembled WGS sequence"/>
</dbReference>
<keyword evidence="10 13" id="KW-0472">Membrane</keyword>
<dbReference type="InterPro" id="IPR017441">
    <property type="entry name" value="Protein_kinase_ATP_BS"/>
</dbReference>
<keyword evidence="11" id="KW-0325">Glycoprotein</keyword>
<comment type="caution">
    <text evidence="16">The sequence shown here is derived from an EMBL/GenBank/DDBJ whole genome shotgun (WGS) entry which is preliminary data.</text>
</comment>
<evidence type="ECO:0000313" key="17">
    <source>
        <dbReference type="Proteomes" id="UP001180020"/>
    </source>
</evidence>
<dbReference type="GO" id="GO:0004674">
    <property type="term" value="F:protein serine/threonine kinase activity"/>
    <property type="evidence" value="ECO:0007669"/>
    <property type="project" value="UniProtKB-KW"/>
</dbReference>
<evidence type="ECO:0000256" key="5">
    <source>
        <dbReference type="ARBA" id="ARBA00022729"/>
    </source>
</evidence>
<evidence type="ECO:0000256" key="6">
    <source>
        <dbReference type="ARBA" id="ARBA00022741"/>
    </source>
</evidence>
<dbReference type="Gene3D" id="2.10.25.10">
    <property type="entry name" value="Laminin"/>
    <property type="match status" value="1"/>
</dbReference>
<dbReference type="PROSITE" id="PS00107">
    <property type="entry name" value="PROTEIN_KINASE_ATP"/>
    <property type="match status" value="1"/>
</dbReference>
<dbReference type="SUPFAM" id="SSF56112">
    <property type="entry name" value="Protein kinase-like (PK-like)"/>
    <property type="match status" value="1"/>
</dbReference>
<dbReference type="GO" id="GO:0005524">
    <property type="term" value="F:ATP binding"/>
    <property type="evidence" value="ECO:0007669"/>
    <property type="project" value="UniProtKB-UniRule"/>
</dbReference>
<keyword evidence="9 13" id="KW-1133">Transmembrane helix</keyword>
<evidence type="ECO:0000256" key="3">
    <source>
        <dbReference type="ARBA" id="ARBA00022679"/>
    </source>
</evidence>
<evidence type="ECO:0000313" key="16">
    <source>
        <dbReference type="EMBL" id="KAK1323495.1"/>
    </source>
</evidence>
<keyword evidence="8 12" id="KW-0067">ATP-binding</keyword>
<dbReference type="GO" id="GO:0005886">
    <property type="term" value="C:plasma membrane"/>
    <property type="evidence" value="ECO:0007669"/>
    <property type="project" value="UniProtKB-ARBA"/>
</dbReference>
<evidence type="ECO:0000256" key="11">
    <source>
        <dbReference type="ARBA" id="ARBA00023180"/>
    </source>
</evidence>
<proteinExistence type="predicted"/>
<dbReference type="AlphaFoldDB" id="A0AAV9FBU8"/>
<feature type="chain" id="PRO_5043676014" evidence="14">
    <location>
        <begin position="24"/>
        <end position="642"/>
    </location>
</feature>
<feature type="domain" description="Protein kinase" evidence="15">
    <location>
        <begin position="310"/>
        <end position="593"/>
    </location>
</feature>
<comment type="subcellular location">
    <subcellularLocation>
        <location evidence="1">Membrane</location>
        <topology evidence="1">Single-pass membrane protein</topology>
    </subcellularLocation>
</comment>
<keyword evidence="17" id="KW-1185">Reference proteome</keyword>
<evidence type="ECO:0000256" key="12">
    <source>
        <dbReference type="PROSITE-ProRule" id="PRU10141"/>
    </source>
</evidence>
<evidence type="ECO:0000256" key="2">
    <source>
        <dbReference type="ARBA" id="ARBA00022527"/>
    </source>
</evidence>
<dbReference type="Gene3D" id="1.10.510.10">
    <property type="entry name" value="Transferase(Phosphotransferase) domain 1"/>
    <property type="match status" value="1"/>
</dbReference>
<dbReference type="PROSITE" id="PS00108">
    <property type="entry name" value="PROTEIN_KINASE_ST"/>
    <property type="match status" value="1"/>
</dbReference>
<dbReference type="PANTHER" id="PTHR46008:SF62">
    <property type="entry name" value="PROTEIN KINASE DOMAIN-CONTAINING PROTEIN"/>
    <property type="match status" value="1"/>
</dbReference>
<name>A0AAV9FBU8_ACOCL</name>
<evidence type="ECO:0000256" key="9">
    <source>
        <dbReference type="ARBA" id="ARBA00022989"/>
    </source>
</evidence>
<evidence type="ECO:0000256" key="10">
    <source>
        <dbReference type="ARBA" id="ARBA00023136"/>
    </source>
</evidence>
<reference evidence="16" key="2">
    <citation type="submission" date="2023-06" db="EMBL/GenBank/DDBJ databases">
        <authorList>
            <person name="Ma L."/>
            <person name="Liu K.-W."/>
            <person name="Li Z."/>
            <person name="Hsiao Y.-Y."/>
            <person name="Qi Y."/>
            <person name="Fu T."/>
            <person name="Tang G."/>
            <person name="Zhang D."/>
            <person name="Sun W.-H."/>
            <person name="Liu D.-K."/>
            <person name="Li Y."/>
            <person name="Chen G.-Z."/>
            <person name="Liu X.-D."/>
            <person name="Liao X.-Y."/>
            <person name="Jiang Y.-T."/>
            <person name="Yu X."/>
            <person name="Hao Y."/>
            <person name="Huang J."/>
            <person name="Zhao X.-W."/>
            <person name="Ke S."/>
            <person name="Chen Y.-Y."/>
            <person name="Wu W.-L."/>
            <person name="Hsu J.-L."/>
            <person name="Lin Y.-F."/>
            <person name="Huang M.-D."/>
            <person name="Li C.-Y."/>
            <person name="Huang L."/>
            <person name="Wang Z.-W."/>
            <person name="Zhao X."/>
            <person name="Zhong W.-Y."/>
            <person name="Peng D.-H."/>
            <person name="Ahmad S."/>
            <person name="Lan S."/>
            <person name="Zhang J.-S."/>
            <person name="Tsai W.-C."/>
            <person name="Van De Peer Y."/>
            <person name="Liu Z.-J."/>
        </authorList>
    </citation>
    <scope>NUCLEOTIDE SEQUENCE</scope>
    <source>
        <strain evidence="16">CP</strain>
        <tissue evidence="16">Leaves</tissue>
    </source>
</reference>
<keyword evidence="3" id="KW-0808">Transferase</keyword>
<dbReference type="InterPro" id="IPR011009">
    <property type="entry name" value="Kinase-like_dom_sf"/>
</dbReference>
<keyword evidence="5 14" id="KW-0732">Signal</keyword>
<organism evidence="16 17">
    <name type="scientific">Acorus calamus</name>
    <name type="common">Sweet flag</name>
    <dbReference type="NCBI Taxonomy" id="4465"/>
    <lineage>
        <taxon>Eukaryota</taxon>
        <taxon>Viridiplantae</taxon>
        <taxon>Streptophyta</taxon>
        <taxon>Embryophyta</taxon>
        <taxon>Tracheophyta</taxon>
        <taxon>Spermatophyta</taxon>
        <taxon>Magnoliopsida</taxon>
        <taxon>Liliopsida</taxon>
        <taxon>Acoraceae</taxon>
        <taxon>Acorus</taxon>
    </lineage>
</organism>
<evidence type="ECO:0000256" key="14">
    <source>
        <dbReference type="SAM" id="SignalP"/>
    </source>
</evidence>
<evidence type="ECO:0000256" key="13">
    <source>
        <dbReference type="SAM" id="Phobius"/>
    </source>
</evidence>
<dbReference type="EMBL" id="JAUJYO010000002">
    <property type="protein sequence ID" value="KAK1323495.1"/>
    <property type="molecule type" value="Genomic_DNA"/>
</dbReference>
<sequence length="642" mass="69523">MIHLQLLLLLYTSLALLLPLISAAGNQSCGNKNVPYPFGFTDGFPIRLKCSGPNITVGGFNVRSFTRDRILIDLPASCTRPINDTSPLFGPNFALTMQNNFFLKNCSGGAAAAATPRDADNGEVSCFPVTKSEGFLTEEKINESGCLFLFAGMRIDQAENGQAESIQLNTAELGWWVTGKCACSANADCVNGTATADRGFRCNCRDGFVGDGFVAGRGCVKLVKASSNCNPSNYLNGKCGGTTRVGVLVGGIIAGAILMSIIALVCCFIRRRSTSLRSRKSARRLLSEAAVSNSVTLYPHRDLYRATDGFSEKQRIGTGAYGTVFAGRIGANEWVAVKCIKRFDTDSTDQVMNEIKLLSSVSHPNLVRLLGCCIEKNEQILVYEFMPNGTLAQHLQRERGFGLPWTVRLTIAAETANAIAHLHSVVHPPIYHRDIKSSNILLDYNYNSKVADFGLSRLGTADSDSSLDMSHISTAPQGTPGYLDPQYHQNFHLSDKSDVYSFGVVLVEIITAMKVVDFGRPSNEVNLAALAIDRIGRGQLDDIIDPILEPNRDAWTLSSIHKVAELAFRCLAFHRDMRPSMLEVAGELEQIRLSGWAPMEGNIVGSTGSVSSCESTPSRLTGKSARVETGRTLVVVPMEVVG</sequence>
<evidence type="ECO:0000256" key="7">
    <source>
        <dbReference type="ARBA" id="ARBA00022777"/>
    </source>
</evidence>
<dbReference type="InterPro" id="IPR008271">
    <property type="entry name" value="Ser/Thr_kinase_AS"/>
</dbReference>
<evidence type="ECO:0000256" key="1">
    <source>
        <dbReference type="ARBA" id="ARBA00004167"/>
    </source>
</evidence>
<feature type="signal peptide" evidence="14">
    <location>
        <begin position="1"/>
        <end position="23"/>
    </location>
</feature>
<accession>A0AAV9FBU8</accession>
<keyword evidence="6 12" id="KW-0547">Nucleotide-binding</keyword>
<dbReference type="PANTHER" id="PTHR46008">
    <property type="entry name" value="LEAF RUST 10 DISEASE-RESISTANCE LOCUS RECEPTOR-LIKE PROTEIN KINASE-LIKE 1.4"/>
    <property type="match status" value="1"/>
</dbReference>
<keyword evidence="2" id="KW-0723">Serine/threonine-protein kinase</keyword>
<reference evidence="16" key="1">
    <citation type="journal article" date="2023" name="Nat. Commun.">
        <title>Diploid and tetraploid genomes of Acorus and the evolution of monocots.</title>
        <authorList>
            <person name="Ma L."/>
            <person name="Liu K.W."/>
            <person name="Li Z."/>
            <person name="Hsiao Y.Y."/>
            <person name="Qi Y."/>
            <person name="Fu T."/>
            <person name="Tang G.D."/>
            <person name="Zhang D."/>
            <person name="Sun W.H."/>
            <person name="Liu D.K."/>
            <person name="Li Y."/>
            <person name="Chen G.Z."/>
            <person name="Liu X.D."/>
            <person name="Liao X.Y."/>
            <person name="Jiang Y.T."/>
            <person name="Yu X."/>
            <person name="Hao Y."/>
            <person name="Huang J."/>
            <person name="Zhao X.W."/>
            <person name="Ke S."/>
            <person name="Chen Y.Y."/>
            <person name="Wu W.L."/>
            <person name="Hsu J.L."/>
            <person name="Lin Y.F."/>
            <person name="Huang M.D."/>
            <person name="Li C.Y."/>
            <person name="Huang L."/>
            <person name="Wang Z.W."/>
            <person name="Zhao X."/>
            <person name="Zhong W.Y."/>
            <person name="Peng D.H."/>
            <person name="Ahmad S."/>
            <person name="Lan S."/>
            <person name="Zhang J.S."/>
            <person name="Tsai W.C."/>
            <person name="Van de Peer Y."/>
            <person name="Liu Z.J."/>
        </authorList>
    </citation>
    <scope>NUCLEOTIDE SEQUENCE</scope>
    <source>
        <strain evidence="16">CP</strain>
    </source>
</reference>
<dbReference type="InterPro" id="IPR000719">
    <property type="entry name" value="Prot_kinase_dom"/>
</dbReference>
<feature type="transmembrane region" description="Helical" evidence="13">
    <location>
        <begin position="245"/>
        <end position="269"/>
    </location>
</feature>
<gene>
    <name evidence="16" type="primary">WAKL14</name>
    <name evidence="16" type="ORF">QJS10_CPA02g00122</name>
</gene>
<dbReference type="SMART" id="SM00220">
    <property type="entry name" value="S_TKc"/>
    <property type="match status" value="1"/>
</dbReference>